<name>A0A7D5QF07_9EURY</name>
<keyword evidence="5" id="KW-1185">Reference proteome</keyword>
<evidence type="ECO:0000256" key="1">
    <source>
        <dbReference type="PROSITE-ProRule" id="PRU00325"/>
    </source>
</evidence>
<feature type="region of interest" description="Disordered" evidence="2">
    <location>
        <begin position="95"/>
        <end position="143"/>
    </location>
</feature>
<gene>
    <name evidence="4" type="ORF">HUG12_04770</name>
</gene>
<dbReference type="GeneID" id="56036747"/>
<reference evidence="4 5" key="1">
    <citation type="submission" date="2020-06" db="EMBL/GenBank/DDBJ databases">
        <title>NJ-3-1, isolated from saline soil.</title>
        <authorList>
            <person name="Cui H.L."/>
            <person name="Shi X."/>
        </authorList>
    </citation>
    <scope>NUCLEOTIDE SEQUENCE [LARGE SCALE GENOMIC DNA]</scope>
    <source>
        <strain evidence="4 5">NJ-3-1</strain>
    </source>
</reference>
<dbReference type="Pfam" id="PF04434">
    <property type="entry name" value="SWIM"/>
    <property type="match status" value="1"/>
</dbReference>
<keyword evidence="1" id="KW-0479">Metal-binding</keyword>
<dbReference type="GO" id="GO:0008270">
    <property type="term" value="F:zinc ion binding"/>
    <property type="evidence" value="ECO:0007669"/>
    <property type="project" value="UniProtKB-KW"/>
</dbReference>
<accession>A0A7D5QF07</accession>
<keyword evidence="1" id="KW-0863">Zinc-finger</keyword>
<evidence type="ECO:0000313" key="5">
    <source>
        <dbReference type="Proteomes" id="UP000509626"/>
    </source>
</evidence>
<evidence type="ECO:0000259" key="3">
    <source>
        <dbReference type="PROSITE" id="PS50966"/>
    </source>
</evidence>
<sequence length="169" mass="18725">MPAHPLARLDVSTFVLKRAQYEAFEFELREGTLLVRNGSYTDPENHEYRVTVTDGLPTHCECPADRKYEGACKHRVAVAIRTPVLEAAIHAQLAADGSGSSNQPLSEEQYLAEKDTQHSPDASDEPVDSDEASRDGIDEEEYPCECDDLTDDFPCWNCVLAGRRSVPGQ</sequence>
<dbReference type="OrthoDB" id="189856at2157"/>
<evidence type="ECO:0000256" key="2">
    <source>
        <dbReference type="SAM" id="MobiDB-lite"/>
    </source>
</evidence>
<organism evidence="4 5">
    <name type="scientific">Halorarum salinum</name>
    <dbReference type="NCBI Taxonomy" id="2743089"/>
    <lineage>
        <taxon>Archaea</taxon>
        <taxon>Methanobacteriati</taxon>
        <taxon>Methanobacteriota</taxon>
        <taxon>Stenosarchaea group</taxon>
        <taxon>Halobacteria</taxon>
        <taxon>Halobacteriales</taxon>
        <taxon>Haloferacaceae</taxon>
        <taxon>Halorarum</taxon>
    </lineage>
</organism>
<dbReference type="Proteomes" id="UP000509626">
    <property type="component" value="Chromosome"/>
</dbReference>
<dbReference type="EMBL" id="CP058579">
    <property type="protein sequence ID" value="QLG61083.1"/>
    <property type="molecule type" value="Genomic_DNA"/>
</dbReference>
<dbReference type="PROSITE" id="PS50966">
    <property type="entry name" value="ZF_SWIM"/>
    <property type="match status" value="1"/>
</dbReference>
<dbReference type="KEGG" id="halu:HUG12_04770"/>
<protein>
    <submittedName>
        <fullName evidence="4">SWIM zinc finger family protein</fullName>
    </submittedName>
</protein>
<dbReference type="RefSeq" id="WP_179267667.1">
    <property type="nucleotide sequence ID" value="NZ_CP058579.1"/>
</dbReference>
<dbReference type="AlphaFoldDB" id="A0A7D5QF07"/>
<dbReference type="InterPro" id="IPR007527">
    <property type="entry name" value="Znf_SWIM"/>
</dbReference>
<proteinExistence type="predicted"/>
<evidence type="ECO:0000313" key="4">
    <source>
        <dbReference type="EMBL" id="QLG61083.1"/>
    </source>
</evidence>
<keyword evidence="1" id="KW-0862">Zinc</keyword>
<feature type="domain" description="SWIM-type" evidence="3">
    <location>
        <begin position="48"/>
        <end position="83"/>
    </location>
</feature>